<keyword evidence="2 9" id="KW-0812">Transmembrane</keyword>
<reference evidence="11 12" key="1">
    <citation type="submission" date="2024-02" db="EMBL/GenBank/DDBJ databases">
        <title>Chromosome-scale genome assembly of the rough periwinkle Littorina saxatilis.</title>
        <authorList>
            <person name="De Jode A."/>
            <person name="Faria R."/>
            <person name="Formenti G."/>
            <person name="Sims Y."/>
            <person name="Smith T.P."/>
            <person name="Tracey A."/>
            <person name="Wood J.M.D."/>
            <person name="Zagrodzka Z.B."/>
            <person name="Johannesson K."/>
            <person name="Butlin R.K."/>
            <person name="Leder E.H."/>
        </authorList>
    </citation>
    <scope>NUCLEOTIDE SEQUENCE [LARGE SCALE GENOMIC DNA]</scope>
    <source>
        <strain evidence="11">Snail1</strain>
        <tissue evidence="11">Muscle</tissue>
    </source>
</reference>
<evidence type="ECO:0000256" key="4">
    <source>
        <dbReference type="ARBA" id="ARBA00023040"/>
    </source>
</evidence>
<keyword evidence="7" id="KW-0807">Transducer</keyword>
<dbReference type="Proteomes" id="UP001374579">
    <property type="component" value="Unassembled WGS sequence"/>
</dbReference>
<evidence type="ECO:0000256" key="8">
    <source>
        <dbReference type="SAM" id="MobiDB-lite"/>
    </source>
</evidence>
<evidence type="ECO:0000313" key="11">
    <source>
        <dbReference type="EMBL" id="KAK7091589.1"/>
    </source>
</evidence>
<dbReference type="GO" id="GO:0004930">
    <property type="term" value="F:G protein-coupled receptor activity"/>
    <property type="evidence" value="ECO:0007669"/>
    <property type="project" value="UniProtKB-KW"/>
</dbReference>
<keyword evidence="4" id="KW-0297">G-protein coupled receptor</keyword>
<keyword evidence="12" id="KW-1185">Reference proteome</keyword>
<evidence type="ECO:0000256" key="3">
    <source>
        <dbReference type="ARBA" id="ARBA00022989"/>
    </source>
</evidence>
<evidence type="ECO:0000256" key="2">
    <source>
        <dbReference type="ARBA" id="ARBA00022692"/>
    </source>
</evidence>
<dbReference type="PRINTS" id="PR00237">
    <property type="entry name" value="GPCRRHODOPSN"/>
</dbReference>
<dbReference type="GO" id="GO:0016020">
    <property type="term" value="C:membrane"/>
    <property type="evidence" value="ECO:0007669"/>
    <property type="project" value="UniProtKB-SubCell"/>
</dbReference>
<dbReference type="SUPFAM" id="SSF81321">
    <property type="entry name" value="Family A G protein-coupled receptor-like"/>
    <property type="match status" value="1"/>
</dbReference>
<dbReference type="EMBL" id="JBAMIC010000022">
    <property type="protein sequence ID" value="KAK7091589.1"/>
    <property type="molecule type" value="Genomic_DNA"/>
</dbReference>
<feature type="region of interest" description="Disordered" evidence="8">
    <location>
        <begin position="309"/>
        <end position="402"/>
    </location>
</feature>
<keyword evidence="5 9" id="KW-0472">Membrane</keyword>
<feature type="compositionally biased region" description="Polar residues" evidence="8">
    <location>
        <begin position="385"/>
        <end position="394"/>
    </location>
</feature>
<feature type="transmembrane region" description="Helical" evidence="9">
    <location>
        <begin position="152"/>
        <end position="175"/>
    </location>
</feature>
<dbReference type="PANTHER" id="PTHR24238:SF47">
    <property type="entry name" value="ECDYSTEROIDS_DOPAMINE RECEPTOR-RELATED"/>
    <property type="match status" value="1"/>
</dbReference>
<feature type="compositionally biased region" description="Basic and acidic residues" evidence="8">
    <location>
        <begin position="366"/>
        <end position="384"/>
    </location>
</feature>
<evidence type="ECO:0000256" key="7">
    <source>
        <dbReference type="ARBA" id="ARBA00023224"/>
    </source>
</evidence>
<feature type="compositionally biased region" description="Polar residues" evidence="8">
    <location>
        <begin position="324"/>
        <end position="334"/>
    </location>
</feature>
<name>A0AAN9ARA6_9CAEN</name>
<feature type="compositionally biased region" description="Polar residues" evidence="8">
    <location>
        <begin position="356"/>
        <end position="365"/>
    </location>
</feature>
<organism evidence="11 12">
    <name type="scientific">Littorina saxatilis</name>
    <dbReference type="NCBI Taxonomy" id="31220"/>
    <lineage>
        <taxon>Eukaryota</taxon>
        <taxon>Metazoa</taxon>
        <taxon>Spiralia</taxon>
        <taxon>Lophotrochozoa</taxon>
        <taxon>Mollusca</taxon>
        <taxon>Gastropoda</taxon>
        <taxon>Caenogastropoda</taxon>
        <taxon>Littorinimorpha</taxon>
        <taxon>Littorinoidea</taxon>
        <taxon>Littorinidae</taxon>
        <taxon>Littorina</taxon>
    </lineage>
</organism>
<dbReference type="Gene3D" id="1.20.1070.10">
    <property type="entry name" value="Rhodopsin 7-helix transmembrane proteins"/>
    <property type="match status" value="2"/>
</dbReference>
<dbReference type="PROSITE" id="PS50262">
    <property type="entry name" value="G_PROTEIN_RECEP_F1_2"/>
    <property type="match status" value="1"/>
</dbReference>
<evidence type="ECO:0000256" key="5">
    <source>
        <dbReference type="ARBA" id="ARBA00023136"/>
    </source>
</evidence>
<keyword evidence="3 9" id="KW-1133">Transmembrane helix</keyword>
<dbReference type="PANTHER" id="PTHR24238">
    <property type="entry name" value="G-PROTEIN COUPLED RECEPTOR"/>
    <property type="match status" value="1"/>
</dbReference>
<dbReference type="Pfam" id="PF00001">
    <property type="entry name" value="7tm_1"/>
    <property type="match status" value="1"/>
</dbReference>
<evidence type="ECO:0000256" key="1">
    <source>
        <dbReference type="ARBA" id="ARBA00004141"/>
    </source>
</evidence>
<feature type="transmembrane region" description="Helical" evidence="9">
    <location>
        <begin position="114"/>
        <end position="132"/>
    </location>
</feature>
<keyword evidence="6" id="KW-0675">Receptor</keyword>
<dbReference type="InterPro" id="IPR000276">
    <property type="entry name" value="GPCR_Rhodpsn"/>
</dbReference>
<feature type="transmembrane region" description="Helical" evidence="9">
    <location>
        <begin position="41"/>
        <end position="62"/>
    </location>
</feature>
<dbReference type="AlphaFoldDB" id="A0AAN9ARA6"/>
<comment type="subcellular location">
    <subcellularLocation>
        <location evidence="1">Membrane</location>
        <topology evidence="1">Multi-pass membrane protein</topology>
    </subcellularLocation>
</comment>
<dbReference type="CDD" id="cd00637">
    <property type="entry name" value="7tm_classA_rhodopsin-like"/>
    <property type="match status" value="1"/>
</dbReference>
<feature type="transmembrane region" description="Helical" evidence="9">
    <location>
        <begin position="74"/>
        <end position="94"/>
    </location>
</feature>
<evidence type="ECO:0000256" key="9">
    <source>
        <dbReference type="SAM" id="Phobius"/>
    </source>
</evidence>
<evidence type="ECO:0000259" key="10">
    <source>
        <dbReference type="PROSITE" id="PS50262"/>
    </source>
</evidence>
<comment type="caution">
    <text evidence="11">The sequence shown here is derived from an EMBL/GenBank/DDBJ whole genome shotgun (WGS) entry which is preliminary data.</text>
</comment>
<gene>
    <name evidence="11" type="ORF">V1264_009253</name>
</gene>
<sequence length="551" mass="62165">MANNSSLQTTPLPSSNISQEDIEDFLEEFNLEFVSVLAPTLIYLVVLMVMGSVGNSVVFIVYYKRFKPSVIRTYILAMSFCDFLINIFAIPMHLVEVRFHATFYSSWGCKISRTITIFLVMLSACILVAVSVTRQKIIRSLIPSSLYSVRTVYRAILICAAVSCVVAVPYCVLTGNHTLHFNGTNITGVECSINDEFYVSVFLQVYDGFLATSYVVCVIVMSVSYGRIMYHLWRHTKAAKVTTSRETSDNFEPVSTISYTANTENIANTEHGTDKEHVQRNHLEVLESPKPEQPNVVLLVSKMALSTPHQLEPLEEENVRIEMKSTSSSAYGQENSHHYVQCDSSSTNPKIEETAVQVQQPAQNHHGQDDNTDVESHDAKERRSPSVSLQSEEIANSGKHDVPEIESLSNSQQHNHIPFKTTSTRSISLGSDVSDITFNTKERRPSSISKQCAGRRRSIKLGSEVQNIPSRTTLMLFVLTVVFVVNFLPYLVMEVLYQVVSEEEVADIDINLRYITLRSYYINSAINPLVYSFCSCRFRHECRQLFRCKTT</sequence>
<proteinExistence type="predicted"/>
<feature type="transmembrane region" description="Helical" evidence="9">
    <location>
        <begin position="209"/>
        <end position="230"/>
    </location>
</feature>
<evidence type="ECO:0000256" key="6">
    <source>
        <dbReference type="ARBA" id="ARBA00023170"/>
    </source>
</evidence>
<evidence type="ECO:0000313" key="12">
    <source>
        <dbReference type="Proteomes" id="UP001374579"/>
    </source>
</evidence>
<feature type="transmembrane region" description="Helical" evidence="9">
    <location>
        <begin position="474"/>
        <end position="492"/>
    </location>
</feature>
<dbReference type="InterPro" id="IPR017452">
    <property type="entry name" value="GPCR_Rhodpsn_7TM"/>
</dbReference>
<feature type="domain" description="G-protein coupled receptors family 1 profile" evidence="10">
    <location>
        <begin position="54"/>
        <end position="531"/>
    </location>
</feature>
<accession>A0AAN9ARA6</accession>
<protein>
    <recommendedName>
        <fullName evidence="10">G-protein coupled receptors family 1 profile domain-containing protein</fullName>
    </recommendedName>
</protein>